<sequence length="284" mass="32138">MSAGQLFETLITPRFTDLDTWRHINNTRLYHIHQEARMRTQMELFGRDAWFSDDVRLRPLRCLTDYRLVSWYDSDLLARVQILDCDSQGFRVISRLYQNDELVGEQQCLMAAFEQHHRVPLPQQTLERLQGVALGAADPLPGDAYRKLFSHPGGFPVHQQLTPRYGDMDVDSQRSEAALARWMEQARFGGIRQLEMGGLGVLVAATDMSYEHYRPGFHAVELVSGISRIGNSSFIFTGGCLDKGELQASANTVMVVIDPATDRPVPIPPALREQLQAWLIPGLD</sequence>
<keyword evidence="2" id="KW-1185">Reference proteome</keyword>
<dbReference type="OrthoDB" id="9799036at2"/>
<dbReference type="AlphaFoldDB" id="A0A1I4TVK7"/>
<dbReference type="SUPFAM" id="SSF54637">
    <property type="entry name" value="Thioesterase/thiol ester dehydrase-isomerase"/>
    <property type="match status" value="2"/>
</dbReference>
<dbReference type="Proteomes" id="UP000243629">
    <property type="component" value="Unassembled WGS sequence"/>
</dbReference>
<gene>
    <name evidence="1" type="ORF">SAMN05216217_11645</name>
</gene>
<proteinExistence type="predicted"/>
<evidence type="ECO:0000313" key="2">
    <source>
        <dbReference type="Proteomes" id="UP000243629"/>
    </source>
</evidence>
<accession>A0A1I4TVK7</accession>
<evidence type="ECO:0000313" key="1">
    <source>
        <dbReference type="EMBL" id="SFM80754.1"/>
    </source>
</evidence>
<dbReference type="STRING" id="1720063.SAMN05216217_11645"/>
<dbReference type="Gene3D" id="3.10.129.10">
    <property type="entry name" value="Hotdog Thioesterase"/>
    <property type="match status" value="2"/>
</dbReference>
<reference evidence="2" key="1">
    <citation type="submission" date="2016-10" db="EMBL/GenBank/DDBJ databases">
        <authorList>
            <person name="Varghese N."/>
            <person name="Submissions S."/>
        </authorList>
    </citation>
    <scope>NUCLEOTIDE SEQUENCE [LARGE SCALE GENOMIC DNA]</scope>
    <source>
        <strain evidence="2">DSM 24213</strain>
    </source>
</reference>
<dbReference type="InterPro" id="IPR029069">
    <property type="entry name" value="HotDog_dom_sf"/>
</dbReference>
<dbReference type="RefSeq" id="WP_093478123.1">
    <property type="nucleotide sequence ID" value="NZ_FOUI01000016.1"/>
</dbReference>
<organism evidence="1 2">
    <name type="scientific">Halopseudomonas yangmingensis</name>
    <dbReference type="NCBI Taxonomy" id="1720063"/>
    <lineage>
        <taxon>Bacteria</taxon>
        <taxon>Pseudomonadati</taxon>
        <taxon>Pseudomonadota</taxon>
        <taxon>Gammaproteobacteria</taxon>
        <taxon>Pseudomonadales</taxon>
        <taxon>Pseudomonadaceae</taxon>
        <taxon>Halopseudomonas</taxon>
    </lineage>
</organism>
<protein>
    <submittedName>
        <fullName evidence="1">Acyl-CoA thioesterase FadM</fullName>
    </submittedName>
</protein>
<dbReference type="Pfam" id="PF13279">
    <property type="entry name" value="4HBT_2"/>
    <property type="match status" value="1"/>
</dbReference>
<name>A0A1I4TVK7_9GAMM</name>
<dbReference type="EMBL" id="FOUI01000016">
    <property type="protein sequence ID" value="SFM80754.1"/>
    <property type="molecule type" value="Genomic_DNA"/>
</dbReference>